<organism evidence="1 2">
    <name type="scientific">Streptosporangium canum</name>
    <dbReference type="NCBI Taxonomy" id="324952"/>
    <lineage>
        <taxon>Bacteria</taxon>
        <taxon>Bacillati</taxon>
        <taxon>Actinomycetota</taxon>
        <taxon>Actinomycetes</taxon>
        <taxon>Streptosporangiales</taxon>
        <taxon>Streptosporangiaceae</taxon>
        <taxon>Streptosporangium</taxon>
    </lineage>
</organism>
<name>A0A1I3UR03_9ACTN</name>
<dbReference type="Proteomes" id="UP000199111">
    <property type="component" value="Unassembled WGS sequence"/>
</dbReference>
<proteinExistence type="predicted"/>
<keyword evidence="2" id="KW-1185">Reference proteome</keyword>
<gene>
    <name evidence="1" type="ORF">SAMN05216275_11314</name>
</gene>
<evidence type="ECO:0000313" key="1">
    <source>
        <dbReference type="EMBL" id="SFJ84251.1"/>
    </source>
</evidence>
<evidence type="ECO:0000313" key="2">
    <source>
        <dbReference type="Proteomes" id="UP000199111"/>
    </source>
</evidence>
<protein>
    <submittedName>
        <fullName evidence="1">Uncharacterized protein</fullName>
    </submittedName>
</protein>
<dbReference type="AlphaFoldDB" id="A0A1I3UR03"/>
<dbReference type="RefSeq" id="WP_177245178.1">
    <property type="nucleotide sequence ID" value="NZ_FOQY01000013.1"/>
</dbReference>
<dbReference type="GeneID" id="96304123"/>
<dbReference type="EMBL" id="FOQY01000013">
    <property type="protein sequence ID" value="SFJ84251.1"/>
    <property type="molecule type" value="Genomic_DNA"/>
</dbReference>
<accession>A0A1I3UR03</accession>
<sequence length="56" mass="5828">MRATTEPASRSLATAIDTALCGSLVRAARECLVAAIGNVDILLEMLSGMTALFSED</sequence>
<reference evidence="2" key="1">
    <citation type="submission" date="2016-10" db="EMBL/GenBank/DDBJ databases">
        <authorList>
            <person name="Varghese N."/>
            <person name="Submissions S."/>
        </authorList>
    </citation>
    <scope>NUCLEOTIDE SEQUENCE [LARGE SCALE GENOMIC DNA]</scope>
    <source>
        <strain evidence="2">CGMCC 4.2126</strain>
    </source>
</reference>